<evidence type="ECO:0000313" key="2">
    <source>
        <dbReference type="EMBL" id="AWX44805.1"/>
    </source>
</evidence>
<dbReference type="Proteomes" id="UP000248536">
    <property type="component" value="Chromosome"/>
</dbReference>
<dbReference type="KEGG" id="spon:HME9304_01810"/>
<feature type="coiled-coil region" evidence="1">
    <location>
        <begin position="42"/>
        <end position="69"/>
    </location>
</feature>
<organism evidence="2 3">
    <name type="scientific">Flagellimonas maritima</name>
    <dbReference type="NCBI Taxonomy" id="1383885"/>
    <lineage>
        <taxon>Bacteria</taxon>
        <taxon>Pseudomonadati</taxon>
        <taxon>Bacteroidota</taxon>
        <taxon>Flavobacteriia</taxon>
        <taxon>Flavobacteriales</taxon>
        <taxon>Flavobacteriaceae</taxon>
        <taxon>Flagellimonas</taxon>
    </lineage>
</organism>
<sequence>MKRLIINGFKTKEQYRIQFTNFLKEFGRYGLKDAKNLLDGMIDGESIEIELYEKDIQNAESILNKLNMDYYIMN</sequence>
<proteinExistence type="predicted"/>
<keyword evidence="1" id="KW-0175">Coiled coil</keyword>
<dbReference type="RefSeq" id="WP_112378251.1">
    <property type="nucleotide sequence ID" value="NZ_CP030104.1"/>
</dbReference>
<dbReference type="EMBL" id="CP030104">
    <property type="protein sequence ID" value="AWX44805.1"/>
    <property type="molecule type" value="Genomic_DNA"/>
</dbReference>
<keyword evidence="3" id="KW-1185">Reference proteome</keyword>
<name>A0A2Z4LSD4_9FLAO</name>
<accession>A0A2Z4LSD4</accession>
<reference evidence="2 3" key="1">
    <citation type="submission" date="2018-06" db="EMBL/GenBank/DDBJ databases">
        <title>Spongiibacterium sp. HME9304 Genome sequencing and assembly.</title>
        <authorList>
            <person name="Kang H."/>
            <person name="Kim H."/>
            <person name="Joh K."/>
        </authorList>
    </citation>
    <scope>NUCLEOTIDE SEQUENCE [LARGE SCALE GENOMIC DNA]</scope>
    <source>
        <strain evidence="2 3">HME9304</strain>
    </source>
</reference>
<protein>
    <submittedName>
        <fullName evidence="2">Uncharacterized protein</fullName>
    </submittedName>
</protein>
<gene>
    <name evidence="2" type="ORF">HME9304_01810</name>
</gene>
<evidence type="ECO:0000256" key="1">
    <source>
        <dbReference type="SAM" id="Coils"/>
    </source>
</evidence>
<evidence type="ECO:0000313" key="3">
    <source>
        <dbReference type="Proteomes" id="UP000248536"/>
    </source>
</evidence>
<dbReference type="AlphaFoldDB" id="A0A2Z4LSD4"/>